<dbReference type="PRINTS" id="PR00081">
    <property type="entry name" value="GDHRDH"/>
</dbReference>
<dbReference type="EMBL" id="JBHTBH010000015">
    <property type="protein sequence ID" value="MFC7331002.1"/>
    <property type="molecule type" value="Genomic_DNA"/>
</dbReference>
<comment type="caution">
    <text evidence="4">The sequence shown here is derived from an EMBL/GenBank/DDBJ whole genome shotgun (WGS) entry which is preliminary data.</text>
</comment>
<sequence>MTRAYVITGAAQGIGRALTEHLLTHPHTTVTILDRHPDTLTWTHHHPAHTRIHTITGDAADPATAQRAADLAATTGTLTGWVNNAAVFRDASPHTTPAADLINLIGANLNPTVTGATTAIRHYLTHHTPGAIVNISSHQASRPVPGCLPYATAKAAIEGLTRALAVEYGPHGIRVNTVALGSIATERYTRLLDHHPDDAPHIRDQMRRLHPLGRIGTTHEAATAIAHLLSDDAAYITGATIPVDGGRSVLGHDPETPAHPQ</sequence>
<dbReference type="GO" id="GO:0016491">
    <property type="term" value="F:oxidoreductase activity"/>
    <property type="evidence" value="ECO:0007669"/>
    <property type="project" value="UniProtKB-KW"/>
</dbReference>
<evidence type="ECO:0000313" key="4">
    <source>
        <dbReference type="EMBL" id="MFC7331002.1"/>
    </source>
</evidence>
<organism evidence="4 5">
    <name type="scientific">Marinactinospora rubrisoli</name>
    <dbReference type="NCBI Taxonomy" id="2715399"/>
    <lineage>
        <taxon>Bacteria</taxon>
        <taxon>Bacillati</taxon>
        <taxon>Actinomycetota</taxon>
        <taxon>Actinomycetes</taxon>
        <taxon>Streptosporangiales</taxon>
        <taxon>Nocardiopsidaceae</taxon>
        <taxon>Marinactinospora</taxon>
    </lineage>
</organism>
<evidence type="ECO:0000256" key="2">
    <source>
        <dbReference type="ARBA" id="ARBA00023002"/>
    </source>
</evidence>
<dbReference type="CDD" id="cd05233">
    <property type="entry name" value="SDR_c"/>
    <property type="match status" value="1"/>
</dbReference>
<name>A0ABW2KMB8_9ACTN</name>
<dbReference type="RefSeq" id="WP_379873642.1">
    <property type="nucleotide sequence ID" value="NZ_JBHTBH010000015.1"/>
</dbReference>
<evidence type="ECO:0000313" key="5">
    <source>
        <dbReference type="Proteomes" id="UP001596540"/>
    </source>
</evidence>
<dbReference type="SUPFAM" id="SSF51735">
    <property type="entry name" value="NAD(P)-binding Rossmann-fold domains"/>
    <property type="match status" value="1"/>
</dbReference>
<comment type="similarity">
    <text evidence="1">Belongs to the short-chain dehydrogenases/reductases (SDR) family.</text>
</comment>
<dbReference type="InterPro" id="IPR036291">
    <property type="entry name" value="NAD(P)-bd_dom_sf"/>
</dbReference>
<dbReference type="EC" id="1.1.1.-" evidence="4"/>
<dbReference type="Gene3D" id="3.40.50.720">
    <property type="entry name" value="NAD(P)-binding Rossmann-like Domain"/>
    <property type="match status" value="1"/>
</dbReference>
<gene>
    <name evidence="4" type="ORF">ACFQRF_25015</name>
</gene>
<accession>A0ABW2KMB8</accession>
<keyword evidence="2 4" id="KW-0560">Oxidoreductase</keyword>
<feature type="domain" description="Ketoreductase" evidence="3">
    <location>
        <begin position="3"/>
        <end position="205"/>
    </location>
</feature>
<reference evidence="5" key="1">
    <citation type="journal article" date="2019" name="Int. J. Syst. Evol. Microbiol.">
        <title>The Global Catalogue of Microorganisms (GCM) 10K type strain sequencing project: providing services to taxonomists for standard genome sequencing and annotation.</title>
        <authorList>
            <consortium name="The Broad Institute Genomics Platform"/>
            <consortium name="The Broad Institute Genome Sequencing Center for Infectious Disease"/>
            <person name="Wu L."/>
            <person name="Ma J."/>
        </authorList>
    </citation>
    <scope>NUCLEOTIDE SEQUENCE [LARGE SCALE GENOMIC DNA]</scope>
    <source>
        <strain evidence="5">CGMCC 4.7382</strain>
    </source>
</reference>
<protein>
    <submittedName>
        <fullName evidence="4">SDR family NAD(P)-dependent oxidoreductase</fullName>
        <ecNumber evidence="4">1.1.1.-</ecNumber>
    </submittedName>
</protein>
<dbReference type="InterPro" id="IPR057326">
    <property type="entry name" value="KR_dom"/>
</dbReference>
<dbReference type="InterPro" id="IPR002347">
    <property type="entry name" value="SDR_fam"/>
</dbReference>
<keyword evidence="5" id="KW-1185">Reference proteome</keyword>
<evidence type="ECO:0000259" key="3">
    <source>
        <dbReference type="SMART" id="SM00822"/>
    </source>
</evidence>
<dbReference type="Pfam" id="PF13561">
    <property type="entry name" value="adh_short_C2"/>
    <property type="match status" value="1"/>
</dbReference>
<dbReference type="InterPro" id="IPR020904">
    <property type="entry name" value="Sc_DH/Rdtase_CS"/>
</dbReference>
<dbReference type="PANTHER" id="PTHR42760:SF133">
    <property type="entry name" value="3-OXOACYL-[ACYL-CARRIER-PROTEIN] REDUCTASE"/>
    <property type="match status" value="1"/>
</dbReference>
<dbReference type="PROSITE" id="PS00061">
    <property type="entry name" value="ADH_SHORT"/>
    <property type="match status" value="1"/>
</dbReference>
<dbReference type="PRINTS" id="PR00080">
    <property type="entry name" value="SDRFAMILY"/>
</dbReference>
<dbReference type="SMART" id="SM00822">
    <property type="entry name" value="PKS_KR"/>
    <property type="match status" value="1"/>
</dbReference>
<evidence type="ECO:0000256" key="1">
    <source>
        <dbReference type="ARBA" id="ARBA00006484"/>
    </source>
</evidence>
<dbReference type="PANTHER" id="PTHR42760">
    <property type="entry name" value="SHORT-CHAIN DEHYDROGENASES/REDUCTASES FAMILY MEMBER"/>
    <property type="match status" value="1"/>
</dbReference>
<dbReference type="Proteomes" id="UP001596540">
    <property type="component" value="Unassembled WGS sequence"/>
</dbReference>
<proteinExistence type="inferred from homology"/>